<dbReference type="GO" id="GO:0004312">
    <property type="term" value="F:fatty acid synthase activity"/>
    <property type="evidence" value="ECO:0007669"/>
    <property type="project" value="TreeGrafter"/>
</dbReference>
<evidence type="ECO:0000256" key="8">
    <source>
        <dbReference type="SAM" id="MobiDB-lite"/>
    </source>
</evidence>
<dbReference type="SMART" id="SM00823">
    <property type="entry name" value="PKS_PP"/>
    <property type="match status" value="1"/>
</dbReference>
<dbReference type="SUPFAM" id="SSF53901">
    <property type="entry name" value="Thiolase-like"/>
    <property type="match status" value="1"/>
</dbReference>
<comment type="cofactor">
    <cofactor evidence="1">
        <name>pantetheine 4'-phosphate</name>
        <dbReference type="ChEBI" id="CHEBI:47942"/>
    </cofactor>
</comment>
<protein>
    <submittedName>
        <fullName evidence="11">Uncharacterized protein</fullName>
    </submittedName>
</protein>
<dbReference type="SMART" id="SM00827">
    <property type="entry name" value="PKS_AT"/>
    <property type="match status" value="1"/>
</dbReference>
<dbReference type="EMBL" id="AP023440">
    <property type="protein sequence ID" value="BCL26245.1"/>
    <property type="molecule type" value="Genomic_DNA"/>
</dbReference>
<evidence type="ECO:0000256" key="5">
    <source>
        <dbReference type="ARBA" id="ARBA00023194"/>
    </source>
</evidence>
<evidence type="ECO:0000256" key="3">
    <source>
        <dbReference type="ARBA" id="ARBA00022553"/>
    </source>
</evidence>
<keyword evidence="12" id="KW-1185">Reference proteome</keyword>
<gene>
    <name evidence="11" type="ORF">GCM10017557_11040</name>
</gene>
<keyword evidence="3" id="KW-0597">Phosphoprotein</keyword>
<evidence type="ECO:0000313" key="11">
    <source>
        <dbReference type="EMBL" id="BCL26245.1"/>
    </source>
</evidence>
<evidence type="ECO:0000259" key="9">
    <source>
        <dbReference type="PROSITE" id="PS50075"/>
    </source>
</evidence>
<dbReference type="PROSITE" id="PS00606">
    <property type="entry name" value="KS3_1"/>
    <property type="match status" value="1"/>
</dbReference>
<name>A0A7G1NZF5_9ACTN</name>
<dbReference type="Pfam" id="PF16197">
    <property type="entry name" value="KAsynt_C_assoc"/>
    <property type="match status" value="1"/>
</dbReference>
<evidence type="ECO:0000259" key="10">
    <source>
        <dbReference type="PROSITE" id="PS52004"/>
    </source>
</evidence>
<organism evidence="11 12">
    <name type="scientific">Streptomyces aurantiacus</name>
    <dbReference type="NCBI Taxonomy" id="47760"/>
    <lineage>
        <taxon>Bacteria</taxon>
        <taxon>Bacillati</taxon>
        <taxon>Actinomycetota</taxon>
        <taxon>Actinomycetes</taxon>
        <taxon>Kitasatosporales</taxon>
        <taxon>Streptomycetaceae</taxon>
        <taxon>Streptomyces</taxon>
        <taxon>Streptomyces aurantiacus group</taxon>
    </lineage>
</organism>
<proteinExistence type="predicted"/>
<dbReference type="Gene3D" id="1.10.1200.10">
    <property type="entry name" value="ACP-like"/>
    <property type="match status" value="1"/>
</dbReference>
<dbReference type="Pfam" id="PF00109">
    <property type="entry name" value="ketoacyl-synt"/>
    <property type="match status" value="1"/>
</dbReference>
<dbReference type="Pfam" id="PF00550">
    <property type="entry name" value="PP-binding"/>
    <property type="match status" value="1"/>
</dbReference>
<dbReference type="PROSITE" id="PS52004">
    <property type="entry name" value="KS3_2"/>
    <property type="match status" value="1"/>
</dbReference>
<dbReference type="AlphaFoldDB" id="A0A7G1NZF5"/>
<evidence type="ECO:0000256" key="6">
    <source>
        <dbReference type="ARBA" id="ARBA00023268"/>
    </source>
</evidence>
<dbReference type="Gene3D" id="3.40.366.10">
    <property type="entry name" value="Malonyl-Coenzyme A Acyl Carrier Protein, domain 2"/>
    <property type="match status" value="1"/>
</dbReference>
<dbReference type="Proteomes" id="UP000516444">
    <property type="component" value="Chromosome"/>
</dbReference>
<dbReference type="InterPro" id="IPR036736">
    <property type="entry name" value="ACP-like_sf"/>
</dbReference>
<dbReference type="Gene3D" id="3.40.47.10">
    <property type="match status" value="1"/>
</dbReference>
<dbReference type="PROSITE" id="PS50075">
    <property type="entry name" value="CARRIER"/>
    <property type="match status" value="1"/>
</dbReference>
<dbReference type="InterPro" id="IPR020841">
    <property type="entry name" value="PKS_Beta-ketoAc_synthase_dom"/>
</dbReference>
<feature type="domain" description="Carrier" evidence="9">
    <location>
        <begin position="846"/>
        <end position="921"/>
    </location>
</feature>
<dbReference type="InterPro" id="IPR016035">
    <property type="entry name" value="Acyl_Trfase/lysoPLipase"/>
</dbReference>
<dbReference type="InterPro" id="IPR016039">
    <property type="entry name" value="Thiolase-like"/>
</dbReference>
<dbReference type="SUPFAM" id="SSF47336">
    <property type="entry name" value="ACP-like"/>
    <property type="match status" value="1"/>
</dbReference>
<keyword evidence="4" id="KW-0808">Transferase</keyword>
<dbReference type="InterPro" id="IPR050091">
    <property type="entry name" value="PKS_NRPS_Biosynth_Enz"/>
</dbReference>
<dbReference type="InterPro" id="IPR020806">
    <property type="entry name" value="PKS_PP-bd"/>
</dbReference>
<keyword evidence="7" id="KW-0012">Acyltransferase</keyword>
<dbReference type="KEGG" id="sgm:GCM10017557_11040"/>
<evidence type="ECO:0000313" key="12">
    <source>
        <dbReference type="Proteomes" id="UP000516444"/>
    </source>
</evidence>
<evidence type="ECO:0000256" key="7">
    <source>
        <dbReference type="ARBA" id="ARBA00023315"/>
    </source>
</evidence>
<feature type="domain" description="Ketosynthase family 3 (KS3)" evidence="10">
    <location>
        <begin position="33"/>
        <end position="450"/>
    </location>
</feature>
<feature type="region of interest" description="Disordered" evidence="8">
    <location>
        <begin position="699"/>
        <end position="735"/>
    </location>
</feature>
<keyword evidence="2" id="KW-0596">Phosphopantetheine</keyword>
<accession>A0A7G1NZF5</accession>
<dbReference type="SMART" id="SM00825">
    <property type="entry name" value="PKS_KS"/>
    <property type="match status" value="1"/>
</dbReference>
<dbReference type="Pfam" id="PF02801">
    <property type="entry name" value="Ketoacyl-synt_C"/>
    <property type="match status" value="1"/>
</dbReference>
<dbReference type="InterPro" id="IPR014043">
    <property type="entry name" value="Acyl_transferase_dom"/>
</dbReference>
<evidence type="ECO:0000256" key="4">
    <source>
        <dbReference type="ARBA" id="ARBA00022679"/>
    </source>
</evidence>
<reference evidence="11 12" key="1">
    <citation type="journal article" date="2014" name="Int. J. Syst. Evol. Microbiol.">
        <title>Complete genome sequence of Corynebacterium casei LMG S-19264T (=DSM 44701T), isolated from a smear-ripened cheese.</title>
        <authorList>
            <consortium name="US DOE Joint Genome Institute (JGI-PGF)"/>
            <person name="Walter F."/>
            <person name="Albersmeier A."/>
            <person name="Kalinowski J."/>
            <person name="Ruckert C."/>
        </authorList>
    </citation>
    <scope>NUCLEOTIDE SEQUENCE [LARGE SCALE GENOMIC DNA]</scope>
    <source>
        <strain evidence="11 12">JCM 4677</strain>
    </source>
</reference>
<dbReference type="GO" id="GO:0031177">
    <property type="term" value="F:phosphopantetheine binding"/>
    <property type="evidence" value="ECO:0007669"/>
    <property type="project" value="InterPro"/>
</dbReference>
<dbReference type="CDD" id="cd00833">
    <property type="entry name" value="PKS"/>
    <property type="match status" value="1"/>
</dbReference>
<dbReference type="PANTHER" id="PTHR43775:SF51">
    <property type="entry name" value="INACTIVE PHENOLPHTHIOCEROL SYNTHESIS POLYKETIDE SYNTHASE TYPE I PKS1-RELATED"/>
    <property type="match status" value="1"/>
</dbReference>
<dbReference type="InterPro" id="IPR014030">
    <property type="entry name" value="Ketoacyl_synth_N"/>
</dbReference>
<dbReference type="FunFam" id="3.40.47.10:FF:000019">
    <property type="entry name" value="Polyketide synthase type I"/>
    <property type="match status" value="1"/>
</dbReference>
<dbReference type="InterPro" id="IPR009081">
    <property type="entry name" value="PP-bd_ACP"/>
</dbReference>
<dbReference type="Pfam" id="PF08990">
    <property type="entry name" value="Docking"/>
    <property type="match status" value="1"/>
</dbReference>
<dbReference type="InterPro" id="IPR001227">
    <property type="entry name" value="Ac_transferase_dom_sf"/>
</dbReference>
<dbReference type="InterPro" id="IPR018201">
    <property type="entry name" value="Ketoacyl_synth_AS"/>
</dbReference>
<evidence type="ECO:0000256" key="2">
    <source>
        <dbReference type="ARBA" id="ARBA00022450"/>
    </source>
</evidence>
<keyword evidence="5" id="KW-0045">Antibiotic biosynthesis</keyword>
<dbReference type="InterPro" id="IPR032821">
    <property type="entry name" value="PKS_assoc"/>
</dbReference>
<dbReference type="SUPFAM" id="SSF52151">
    <property type="entry name" value="FabD/lysophospholipase-like"/>
    <property type="match status" value="1"/>
</dbReference>
<dbReference type="GO" id="GO:0004315">
    <property type="term" value="F:3-oxoacyl-[acyl-carrier-protein] synthase activity"/>
    <property type="evidence" value="ECO:0007669"/>
    <property type="project" value="InterPro"/>
</dbReference>
<dbReference type="PANTHER" id="PTHR43775">
    <property type="entry name" value="FATTY ACID SYNTHASE"/>
    <property type="match status" value="1"/>
</dbReference>
<keyword evidence="6" id="KW-0511">Multifunctional enzyme</keyword>
<dbReference type="RefSeq" id="WP_190849557.1">
    <property type="nucleotide sequence ID" value="NZ_AP023440.1"/>
</dbReference>
<dbReference type="InterPro" id="IPR015083">
    <property type="entry name" value="NorB/c/GfsB-D-like_docking"/>
</dbReference>
<dbReference type="GO" id="GO:0033068">
    <property type="term" value="P:macrolide biosynthetic process"/>
    <property type="evidence" value="ECO:0007669"/>
    <property type="project" value="UniProtKB-ARBA"/>
</dbReference>
<sequence>MANEEKLVEYLKWTAAQLHRTQQRLRDLEAAQHEPIAVVATACRLPGKTDTPEDLWELVAAGRDAVTGFPDDRAWTFPEEPPYARLGGFLDGAADFDAEFFGIGPTEALATEPLQRLMLHLAWETVERGHIAPHTLRSTPTGVYVGATGHDYAARLESVPDELVPYLGGGTSGSLVSGRIAYALGLEGPAISVDTACSSSLVAIHLACQALRRGECRLALAGGGTVMSTPHTFHAFAHQKSLASDGRCKPFAAAADGMGLAEGAALVLLERLSDARHNDHPVLAVIRGSALNQDGAGYGLAAPNGPSQQHVIHAALADAGLAPEQIDAVEAHGTGTPIGDAIEAQALLATYGARRPADRPLWLGSVKSNTGHTQGAAGAAALIKMVEALRHDALPATLHVDRPTPLAAWKSGAVRLLTHTVDWPRRDQPRRVGVSAFATSGTNAHLVLEEPPAPAGPTGSAVGTAAPGRPVAWPLSARTPHALRAQAKALVAHLAATGPVASPAEVAHSLAATRTPLGHRAVLTGADHPELLSAARALAAGSDHPRLTRSDPDGSPQKIAWHFSGQLPGSLTPGADLCAAFPAFATAFDEACGLLDTHLARPLPADPLAAPDTDPGHRRPLLFALQTALARLLLEAGAHPHVLTADGVGHIAAAHAAHVLSLDDACRLVAAHESATADPARPPVPEAYEAVLSRLTFQPPTVPLTGATPTDAPVTTPEHWHHHLTSRPSAPPPTPENHTLLHLGAPPPDTAGPQAALLAQRPPPTHTLLTALARLHTTGVTVDWTALRGDGAHPRTIDLPTYPFQGTRYWLHDHTTHTGASMTDTPGTPDQATTDLEQRLATATPEQRERLLTETIRVQAGTLLDATLTDDSNFLENGLNSLTALELTKTLMTLTGLEIAMVSIVENPSPEQLAHHLGQELAHTTT</sequence>
<evidence type="ECO:0000256" key="1">
    <source>
        <dbReference type="ARBA" id="ARBA00001957"/>
    </source>
</evidence>
<dbReference type="GO" id="GO:0006633">
    <property type="term" value="P:fatty acid biosynthetic process"/>
    <property type="evidence" value="ECO:0007669"/>
    <property type="project" value="InterPro"/>
</dbReference>
<dbReference type="InterPro" id="IPR014031">
    <property type="entry name" value="Ketoacyl_synth_C"/>
</dbReference>